<accession>A0AB36CK18</accession>
<comment type="function">
    <text evidence="2">Antitoxin component of a type II toxin-antitoxin (TA) system.</text>
</comment>
<dbReference type="RefSeq" id="WP_168969433.1">
    <property type="nucleotide sequence ID" value="NZ_JABAFZ010000004.1"/>
</dbReference>
<evidence type="ECO:0000256" key="2">
    <source>
        <dbReference type="RuleBase" id="RU362080"/>
    </source>
</evidence>
<evidence type="ECO:0000313" key="4">
    <source>
        <dbReference type="Proteomes" id="UP000544551"/>
    </source>
</evidence>
<organism evidence="3 4">
    <name type="scientific">Corynebacterium stationis</name>
    <dbReference type="NCBI Taxonomy" id="1705"/>
    <lineage>
        <taxon>Bacteria</taxon>
        <taxon>Bacillati</taxon>
        <taxon>Actinomycetota</taxon>
        <taxon>Actinomycetes</taxon>
        <taxon>Mycobacteriales</taxon>
        <taxon>Corynebacteriaceae</taxon>
        <taxon>Corynebacterium</taxon>
    </lineage>
</organism>
<dbReference type="EMBL" id="JABAFZ010000004">
    <property type="protein sequence ID" value="NME89105.1"/>
    <property type="molecule type" value="Genomic_DNA"/>
</dbReference>
<dbReference type="Proteomes" id="UP000544551">
    <property type="component" value="Unassembled WGS sequence"/>
</dbReference>
<dbReference type="Pfam" id="PF02604">
    <property type="entry name" value="PhdYeFM_antitox"/>
    <property type="match status" value="1"/>
</dbReference>
<dbReference type="SUPFAM" id="SSF143120">
    <property type="entry name" value="YefM-like"/>
    <property type="match status" value="1"/>
</dbReference>
<reference evidence="3 4" key="1">
    <citation type="submission" date="2020-04" db="EMBL/GenBank/DDBJ databases">
        <authorList>
            <person name="Hitch T.C.A."/>
            <person name="Wylensek D."/>
            <person name="Clavel T."/>
        </authorList>
    </citation>
    <scope>NUCLEOTIDE SEQUENCE [LARGE SCALE GENOMIC DNA]</scope>
    <source>
        <strain evidence="3 4">BL-383-APC-3D</strain>
    </source>
</reference>
<name>A0AB36CK18_9CORY</name>
<comment type="caution">
    <text evidence="3">The sequence shown here is derived from an EMBL/GenBank/DDBJ whole genome shotgun (WGS) entry which is preliminary data.</text>
</comment>
<dbReference type="InterPro" id="IPR036165">
    <property type="entry name" value="YefM-like_sf"/>
</dbReference>
<proteinExistence type="inferred from homology"/>
<gene>
    <name evidence="3" type="ORF">HF853_05350</name>
</gene>
<evidence type="ECO:0000313" key="3">
    <source>
        <dbReference type="EMBL" id="NME89105.1"/>
    </source>
</evidence>
<dbReference type="AlphaFoldDB" id="A0AB36CK18"/>
<sequence>MSLQVTISDSQNGQSRYLDAAEHEPVSILSGGVRRAVVVSPEFFDRAIEVLEDLEDIRTAAAARLDGDEVPLDELKAEFGL</sequence>
<protein>
    <recommendedName>
        <fullName evidence="2">Antitoxin</fullName>
    </recommendedName>
</protein>
<comment type="similarity">
    <text evidence="1 2">Belongs to the phD/YefM antitoxin family.</text>
</comment>
<dbReference type="InterPro" id="IPR006442">
    <property type="entry name" value="Antitoxin_Phd/YefM"/>
</dbReference>
<evidence type="ECO:0000256" key="1">
    <source>
        <dbReference type="ARBA" id="ARBA00009981"/>
    </source>
</evidence>